<name>A0A430QR47_SCHBO</name>
<sequence>MNLETSLQMEYGTFVHLSDHTGTYSRCLLASIAMEKLLGCNVEEFLHLPLEKRVRLKWEFCLRRFKVGLLLFYVLQYLV</sequence>
<evidence type="ECO:0000313" key="2">
    <source>
        <dbReference type="Proteomes" id="UP000290809"/>
    </source>
</evidence>
<dbReference type="AlphaFoldDB" id="A0A430QR47"/>
<protein>
    <submittedName>
        <fullName evidence="1">Uncharacterized protein</fullName>
    </submittedName>
</protein>
<comment type="caution">
    <text evidence="1">The sequence shown here is derived from an EMBL/GenBank/DDBJ whole genome shotgun (WGS) entry which is preliminary data.</text>
</comment>
<proteinExistence type="predicted"/>
<evidence type="ECO:0000313" key="1">
    <source>
        <dbReference type="EMBL" id="RTG90180.1"/>
    </source>
</evidence>
<keyword evidence="2" id="KW-1185">Reference proteome</keyword>
<dbReference type="Proteomes" id="UP000290809">
    <property type="component" value="Unassembled WGS sequence"/>
</dbReference>
<accession>A0A430QR47</accession>
<dbReference type="STRING" id="6184.A0A430QR47"/>
<organism evidence="1 2">
    <name type="scientific">Schistosoma bovis</name>
    <name type="common">Blood fluke</name>
    <dbReference type="NCBI Taxonomy" id="6184"/>
    <lineage>
        <taxon>Eukaryota</taxon>
        <taxon>Metazoa</taxon>
        <taxon>Spiralia</taxon>
        <taxon>Lophotrochozoa</taxon>
        <taxon>Platyhelminthes</taxon>
        <taxon>Trematoda</taxon>
        <taxon>Digenea</taxon>
        <taxon>Strigeidida</taxon>
        <taxon>Schistosomatoidea</taxon>
        <taxon>Schistosomatidae</taxon>
        <taxon>Schistosoma</taxon>
    </lineage>
</organism>
<gene>
    <name evidence="1" type="ORF">DC041_0006882</name>
</gene>
<reference evidence="1 2" key="1">
    <citation type="journal article" date="2019" name="PLoS Pathog.">
        <title>Genome sequence of the bovine parasite Schistosoma bovis Tanzania.</title>
        <authorList>
            <person name="Oey H."/>
            <person name="Zakrzewski M."/>
            <person name="Gobert G."/>
            <person name="Gravermann K."/>
            <person name="Stoye J."/>
            <person name="Jones M."/>
            <person name="Mcmanus D."/>
            <person name="Krause L."/>
        </authorList>
    </citation>
    <scope>NUCLEOTIDE SEQUENCE [LARGE SCALE GENOMIC DNA]</scope>
    <source>
        <strain evidence="1 2">TAN1997</strain>
    </source>
</reference>
<dbReference type="EMBL" id="QMKO01001457">
    <property type="protein sequence ID" value="RTG90180.1"/>
    <property type="molecule type" value="Genomic_DNA"/>
</dbReference>